<sequence>MGRETRCLANGSAHIRIARPTRDLAAAERFWRTGLGLSELFRHAPEAGEHGLLMLGRPDAAWHLELTTDPSGDLEPSPTPDDLLVIYLGEPVPAELVARLERSGGRRVAAYNPYWDEWGVTLEDPDGYRLVLCEREWSNS</sequence>
<dbReference type="Gene3D" id="3.10.180.10">
    <property type="entry name" value="2,3-Dihydroxybiphenyl 1,2-Dioxygenase, domain 1"/>
    <property type="match status" value="1"/>
</dbReference>
<dbReference type="Proteomes" id="UP001610990">
    <property type="component" value="Unassembled WGS sequence"/>
</dbReference>
<dbReference type="InterPro" id="IPR037523">
    <property type="entry name" value="VOC_core"/>
</dbReference>
<protein>
    <submittedName>
        <fullName evidence="2">VOC family protein</fullName>
    </submittedName>
</protein>
<evidence type="ECO:0000313" key="2">
    <source>
        <dbReference type="EMBL" id="MFH8585084.1"/>
    </source>
</evidence>
<dbReference type="PROSITE" id="PS51819">
    <property type="entry name" value="VOC"/>
    <property type="match status" value="1"/>
</dbReference>
<dbReference type="RefSeq" id="WP_397672254.1">
    <property type="nucleotide sequence ID" value="NZ_JBIRGH010000006.1"/>
</dbReference>
<reference evidence="2 3" key="1">
    <citation type="submission" date="2024-10" db="EMBL/GenBank/DDBJ databases">
        <title>The Natural Products Discovery Center: Release of the First 8490 Sequenced Strains for Exploring Actinobacteria Biosynthetic Diversity.</title>
        <authorList>
            <person name="Kalkreuter E."/>
            <person name="Kautsar S.A."/>
            <person name="Yang D."/>
            <person name="Bader C.D."/>
            <person name="Teijaro C.N."/>
            <person name="Fluegel L."/>
            <person name="Davis C.M."/>
            <person name="Simpson J.R."/>
            <person name="Lauterbach L."/>
            <person name="Steele A.D."/>
            <person name="Gui C."/>
            <person name="Meng S."/>
            <person name="Li G."/>
            <person name="Viehrig K."/>
            <person name="Ye F."/>
            <person name="Su P."/>
            <person name="Kiefer A.F."/>
            <person name="Nichols A."/>
            <person name="Cepeda A.J."/>
            <person name="Yan W."/>
            <person name="Fan B."/>
            <person name="Jiang Y."/>
            <person name="Adhikari A."/>
            <person name="Zheng C.-J."/>
            <person name="Schuster L."/>
            <person name="Cowan T.M."/>
            <person name="Smanski M.J."/>
            <person name="Chevrette M.G."/>
            <person name="De Carvalho L.P.S."/>
            <person name="Shen B."/>
        </authorList>
    </citation>
    <scope>NUCLEOTIDE SEQUENCE [LARGE SCALE GENOMIC DNA]</scope>
    <source>
        <strain evidence="2 3">NPDC018013</strain>
    </source>
</reference>
<dbReference type="EMBL" id="JBIRGH010000006">
    <property type="protein sequence ID" value="MFH8585084.1"/>
    <property type="molecule type" value="Genomic_DNA"/>
</dbReference>
<evidence type="ECO:0000259" key="1">
    <source>
        <dbReference type="PROSITE" id="PS51819"/>
    </source>
</evidence>
<comment type="caution">
    <text evidence="2">The sequence shown here is derived from an EMBL/GenBank/DDBJ whole genome shotgun (WGS) entry which is preliminary data.</text>
</comment>
<dbReference type="Pfam" id="PF22659">
    <property type="entry name" value="YycE-like_C"/>
    <property type="match status" value="1"/>
</dbReference>
<proteinExistence type="predicted"/>
<accession>A0ABW7RDQ3</accession>
<dbReference type="SUPFAM" id="SSF54593">
    <property type="entry name" value="Glyoxalase/Bleomycin resistance protein/Dihydroxybiphenyl dioxygenase"/>
    <property type="match status" value="1"/>
</dbReference>
<dbReference type="CDD" id="cd06587">
    <property type="entry name" value="VOC"/>
    <property type="match status" value="1"/>
</dbReference>
<gene>
    <name evidence="2" type="ORF">ACH4GP_11875</name>
</gene>
<keyword evidence="3" id="KW-1185">Reference proteome</keyword>
<name>A0ABW7RDQ3_9ACTN</name>
<dbReference type="Pfam" id="PF22658">
    <property type="entry name" value="YycE-like_N"/>
    <property type="match status" value="1"/>
</dbReference>
<dbReference type="InterPro" id="IPR058997">
    <property type="entry name" value="YycE-like_C"/>
</dbReference>
<evidence type="ECO:0000313" key="3">
    <source>
        <dbReference type="Proteomes" id="UP001610990"/>
    </source>
</evidence>
<dbReference type="InterPro" id="IPR029068">
    <property type="entry name" value="Glyas_Bleomycin-R_OHBP_Dase"/>
</dbReference>
<organism evidence="2 3">
    <name type="scientific">Streptomyces celluloflavus</name>
    <dbReference type="NCBI Taxonomy" id="58344"/>
    <lineage>
        <taxon>Bacteria</taxon>
        <taxon>Bacillati</taxon>
        <taxon>Actinomycetota</taxon>
        <taxon>Actinomycetes</taxon>
        <taxon>Kitasatosporales</taxon>
        <taxon>Streptomycetaceae</taxon>
        <taxon>Streptomyces</taxon>
    </lineage>
</organism>
<dbReference type="InterPro" id="IPR058998">
    <property type="entry name" value="YycE-like_N"/>
</dbReference>
<feature type="domain" description="VOC" evidence="1">
    <location>
        <begin position="11"/>
        <end position="135"/>
    </location>
</feature>